<dbReference type="RefSeq" id="WP_085173194.1">
    <property type="nucleotide sequence ID" value="NZ_JACKVQ010000006.1"/>
</dbReference>
<name>A0A1X2A990_9MYCO</name>
<comment type="caution">
    <text evidence="1">The sequence shown here is derived from an EMBL/GenBank/DDBJ whole genome shotgun (WGS) entry which is preliminary data.</text>
</comment>
<evidence type="ECO:0000313" key="1">
    <source>
        <dbReference type="EMBL" id="ORW45528.1"/>
    </source>
</evidence>
<dbReference type="GO" id="GO:0016740">
    <property type="term" value="F:transferase activity"/>
    <property type="evidence" value="ECO:0007669"/>
    <property type="project" value="UniProtKB-KW"/>
</dbReference>
<accession>A0A1X2A990</accession>
<dbReference type="InterPro" id="IPR008928">
    <property type="entry name" value="6-hairpin_glycosidase_sf"/>
</dbReference>
<dbReference type="Proteomes" id="UP000193285">
    <property type="component" value="Unassembled WGS sequence"/>
</dbReference>
<evidence type="ECO:0000313" key="2">
    <source>
        <dbReference type="Proteomes" id="UP000193285"/>
    </source>
</evidence>
<dbReference type="Gene3D" id="1.50.10.10">
    <property type="match status" value="1"/>
</dbReference>
<proteinExistence type="predicted"/>
<keyword evidence="1" id="KW-0808">Transferase</keyword>
<dbReference type="GO" id="GO:0005975">
    <property type="term" value="P:carbohydrate metabolic process"/>
    <property type="evidence" value="ECO:0007669"/>
    <property type="project" value="InterPro"/>
</dbReference>
<dbReference type="SUPFAM" id="SSF48208">
    <property type="entry name" value="Six-hairpin glycosidases"/>
    <property type="match status" value="1"/>
</dbReference>
<dbReference type="EMBL" id="LQPN01000050">
    <property type="protein sequence ID" value="ORW45528.1"/>
    <property type="molecule type" value="Genomic_DNA"/>
</dbReference>
<gene>
    <name evidence="1" type="ORF">AWB90_15120</name>
</gene>
<organism evidence="1 2">
    <name type="scientific">Mycobacterium paraense</name>
    <dbReference type="NCBI Taxonomy" id="767916"/>
    <lineage>
        <taxon>Bacteria</taxon>
        <taxon>Bacillati</taxon>
        <taxon>Actinomycetota</taxon>
        <taxon>Actinomycetes</taxon>
        <taxon>Mycobacteriales</taxon>
        <taxon>Mycobacteriaceae</taxon>
        <taxon>Mycobacterium</taxon>
        <taxon>Mycobacterium simiae complex</taxon>
    </lineage>
</organism>
<reference evidence="1 2" key="1">
    <citation type="journal article" date="2015" name="Emerg. Microbes Infect.">
        <title>Characterization of 17 strains belonging to the Mycobacterium simiae complex and description of Mycobacterium paraense sp. nov.</title>
        <authorList>
            <person name="Fusco da Costa A.R."/>
            <person name="Fedrizzi T."/>
            <person name="Lopes M.L."/>
            <person name="Pecorari M."/>
            <person name="Oliveira da Costa W.L."/>
            <person name="Giacobazzi E."/>
            <person name="da Costa Bahia J.R."/>
            <person name="De Sanctis V."/>
            <person name="Batista Lima K.V."/>
            <person name="Bertorelli R."/>
            <person name="Grottola A."/>
            <person name="Fabio A."/>
            <person name="Mariottini A."/>
            <person name="Ferretti P."/>
            <person name="Di Leva F."/>
            <person name="Fregni Serpini G."/>
            <person name="Tagliazucchi S."/>
            <person name="Rumpianesi F."/>
            <person name="Jousson O."/>
            <person name="Segata N."/>
            <person name="Tortoli E."/>
        </authorList>
    </citation>
    <scope>NUCLEOTIDE SEQUENCE [LARGE SCALE GENOMIC DNA]</scope>
    <source>
        <strain evidence="1 2">IEC33</strain>
    </source>
</reference>
<dbReference type="OrthoDB" id="5175804at2"/>
<sequence length="358" mass="39132">MHRASAPAVPGVLTSEQCRQTARSIAAAQEPSGAIPWFEGGHTDPWDHVECAMALTVAGLWEPARAAFEWSRRTQRLDGSWPIQTRAGVVEDHNSDSNFCAYIATGVWHHVLITGDKSFAARMWPVVHKAIDFVIDLQFGYGEIAWARSEDGPLPEALLTGCASVFHSIRCALALAAFVGEPQPEWELALGRLGHAIAAHPEAFTEKDRYSMDWYYPILGGALRGPAAAARIKERWDDFVVGDLGIRCVGDRPWVTGAETCELVMALDAIGHRSAAHRQFAAMQHLREEDGSYWTGLVFADGKRWPEERTTWTGAAMILAADALSDTTKGSAIFRGDGLPMGLQTDFDCECVVSGPGW</sequence>
<dbReference type="STRING" id="767916.AWB91_08345"/>
<dbReference type="InterPro" id="IPR012341">
    <property type="entry name" value="6hp_glycosidase-like_sf"/>
</dbReference>
<protein>
    <submittedName>
        <fullName evidence="1">Prenyltransferase</fullName>
    </submittedName>
</protein>
<dbReference type="AlphaFoldDB" id="A0A1X2A990"/>